<gene>
    <name evidence="4" type="ORF">MN116_003615</name>
</gene>
<dbReference type="Pfam" id="PF00566">
    <property type="entry name" value="RabGAP-TBC"/>
    <property type="match status" value="1"/>
</dbReference>
<dbReference type="Proteomes" id="UP001292079">
    <property type="component" value="Unassembled WGS sequence"/>
</dbReference>
<dbReference type="SUPFAM" id="SSF47923">
    <property type="entry name" value="Ypt/Rab-GAP domain of gyp1p"/>
    <property type="match status" value="2"/>
</dbReference>
<proteinExistence type="predicted"/>
<dbReference type="Gene3D" id="1.10.472.80">
    <property type="entry name" value="Ypt/Rab-GAP domain of gyp1p, domain 3"/>
    <property type="match status" value="1"/>
</dbReference>
<feature type="coiled-coil region" evidence="2">
    <location>
        <begin position="741"/>
        <end position="821"/>
    </location>
</feature>
<evidence type="ECO:0000313" key="5">
    <source>
        <dbReference type="Proteomes" id="UP001292079"/>
    </source>
</evidence>
<dbReference type="InterPro" id="IPR050302">
    <property type="entry name" value="Rab_GAP_TBC_domain"/>
</dbReference>
<dbReference type="FunFam" id="1.10.472.80:FF:000027">
    <property type="entry name" value="GTPase activating protein (Evi5)"/>
    <property type="match status" value="1"/>
</dbReference>
<keyword evidence="2" id="KW-0175">Coiled coil</keyword>
<dbReference type="InterPro" id="IPR035969">
    <property type="entry name" value="Rab-GAP_TBC_sf"/>
</dbReference>
<evidence type="ECO:0000313" key="4">
    <source>
        <dbReference type="EMBL" id="KAK4472354.1"/>
    </source>
</evidence>
<dbReference type="EMBL" id="JALJAT010000002">
    <property type="protein sequence ID" value="KAK4472354.1"/>
    <property type="molecule type" value="Genomic_DNA"/>
</dbReference>
<dbReference type="GO" id="GO:0005096">
    <property type="term" value="F:GTPase activator activity"/>
    <property type="evidence" value="ECO:0007669"/>
    <property type="project" value="UniProtKB-KW"/>
</dbReference>
<feature type="domain" description="Rab-GAP TBC" evidence="3">
    <location>
        <begin position="473"/>
        <end position="658"/>
    </location>
</feature>
<dbReference type="PANTHER" id="PTHR47219">
    <property type="entry name" value="RAB GTPASE-ACTIVATING PROTEIN 1-LIKE"/>
    <property type="match status" value="1"/>
</dbReference>
<dbReference type="Gene3D" id="1.10.10.750">
    <property type="entry name" value="Ypt/Rab-GAP domain of gyp1p, domain 1"/>
    <property type="match status" value="1"/>
</dbReference>
<keyword evidence="1" id="KW-0343">GTPase activation</keyword>
<dbReference type="GO" id="GO:0031267">
    <property type="term" value="F:small GTPase binding"/>
    <property type="evidence" value="ECO:0007669"/>
    <property type="project" value="TreeGrafter"/>
</dbReference>
<dbReference type="InterPro" id="IPR000195">
    <property type="entry name" value="Rab-GAP-TBC_dom"/>
</dbReference>
<evidence type="ECO:0000259" key="3">
    <source>
        <dbReference type="PROSITE" id="PS50086"/>
    </source>
</evidence>
<dbReference type="PROSITE" id="PS50086">
    <property type="entry name" value="TBC_RABGAP"/>
    <property type="match status" value="1"/>
</dbReference>
<sequence>MNTNLSLRKYDSQSHCICFGDMQYFSPKFNMSGWNKTEVNKYFHTIENNSTDSFVAVNLVIPTNKEGVLYINDSVNNEQLVCFPLSEIRNLSKGSDSTTANYILLTHGTSSSNNEVTDSSTEESSNLCLTHIFRCQTFHGALRIIDIISRVLTEDVESTIKPGVWDSQSVTLRLHLDIREDDGSGVNFTSLPKEKSELFKVRKGTAKRLYVGISQLDGHIYLPISGILDVCLGYGRYLSESELTYLGGGENVTRGEASSNLLSGTSFSTWVTWPSNHDQFSMFDVIGNRDECIFFTVVVHLLVHRLEKPLALRRICRARVYKTDEIFWLSLDRKPVIEDYVIQLFETIDDNGNLHAGKILEITNVVASHPEHNELTPAVFTPAVNQTEDSDNEPLMSGNGIVSREVTDDQLLLEWGHLVTEWHNKVRQDQTNGLGMSTYSLRTELLHSGCSGPHISHLGSAFCQRVRKLVSRGIPDALRAEVWQLLSGCPIDETGLMDAYRILVTKPCKHDEVIRRDLARTFPAHSFFRDKIGQESLFLVSRAYALYDEEVGYCQGLTFFAAVLLLHMPVEQAFTLLVQVNNNYGVREFFLSDFDGLHMRLFQLDRIIQGQLPDVSKHFTDLGLETHMFASQWFLTLFTAKFPLNVVFHIVDLFLTEGLIFIFRVSLALLQLARRDLLGLDFEGVLKYLRVTMPKKYLTQDANEELLSIALSAKVTASKLQKYAKEWIAKRTQEKFTESPLHVMECQLASLRREVARLEHENESLASGLLTSKTSMHKQVDRLEDKAEILTRELFASRQDFQDALEEKAHLENEVLQVKKMFRSALEDNSAELERYRHIFTCYQTIIKELNNYLVKINENLPNDSTSINDQYKHDPLFLDLTFDLIQQALRCRECSPIVNSYIQKSKNIHSINNVNTPPMVVKVNDEIIVNDTREEQILNHLDTNRLEEIPSSNRTRRQSIINILNKFKLLNTSVNRYSSPSKVRELNNSNSVESTLVNNNTDITLTNSTNDNCEASLH</sequence>
<keyword evidence="5" id="KW-1185">Reference proteome</keyword>
<dbReference type="AlphaFoldDB" id="A0AAE1ZF52"/>
<dbReference type="PANTHER" id="PTHR47219:SF9">
    <property type="entry name" value="GTPASE ACTIVATING PROTEIN AND CENTROSOME-ASSOCIATED, ISOFORM B"/>
    <property type="match status" value="1"/>
</dbReference>
<dbReference type="Gene3D" id="1.10.8.270">
    <property type="entry name" value="putative rabgap domain of human tbc1 domain family member 14 like domains"/>
    <property type="match status" value="1"/>
</dbReference>
<reference evidence="4" key="1">
    <citation type="submission" date="2022-04" db="EMBL/GenBank/DDBJ databases">
        <authorList>
            <person name="Xu L."/>
            <person name="Lv Z."/>
        </authorList>
    </citation>
    <scope>NUCLEOTIDE SEQUENCE</scope>
    <source>
        <strain evidence="4">LV_2022a</strain>
    </source>
</reference>
<organism evidence="4 5">
    <name type="scientific">Schistosoma mekongi</name>
    <name type="common">Parasitic worm</name>
    <dbReference type="NCBI Taxonomy" id="38744"/>
    <lineage>
        <taxon>Eukaryota</taxon>
        <taxon>Metazoa</taxon>
        <taxon>Spiralia</taxon>
        <taxon>Lophotrochozoa</taxon>
        <taxon>Platyhelminthes</taxon>
        <taxon>Trematoda</taxon>
        <taxon>Digenea</taxon>
        <taxon>Strigeidida</taxon>
        <taxon>Schistosomatoidea</taxon>
        <taxon>Schistosomatidae</taxon>
        <taxon>Schistosoma</taxon>
    </lineage>
</organism>
<reference evidence="4" key="2">
    <citation type="journal article" date="2023" name="Infect Dis Poverty">
        <title>Chromosome-scale genome of the human blood fluke Schistosoma mekongi and its implications for public health.</title>
        <authorList>
            <person name="Zhou M."/>
            <person name="Xu L."/>
            <person name="Xu D."/>
            <person name="Chen W."/>
            <person name="Khan J."/>
            <person name="Hu Y."/>
            <person name="Huang H."/>
            <person name="Wei H."/>
            <person name="Zhang Y."/>
            <person name="Chusongsang P."/>
            <person name="Tanasarnprasert K."/>
            <person name="Hu X."/>
            <person name="Limpanont Y."/>
            <person name="Lv Z."/>
        </authorList>
    </citation>
    <scope>NUCLEOTIDE SEQUENCE</scope>
    <source>
        <strain evidence="4">LV_2022a</strain>
    </source>
</reference>
<protein>
    <recommendedName>
        <fullName evidence="3">Rab-GAP TBC domain-containing protein</fullName>
    </recommendedName>
</protein>
<accession>A0AAE1ZF52</accession>
<dbReference type="SMART" id="SM00164">
    <property type="entry name" value="TBC"/>
    <property type="match status" value="1"/>
</dbReference>
<dbReference type="FunFam" id="1.10.8.270:FF:000001">
    <property type="entry name" value="TBC1 domain family member 1"/>
    <property type="match status" value="1"/>
</dbReference>
<evidence type="ECO:0000256" key="1">
    <source>
        <dbReference type="ARBA" id="ARBA00022468"/>
    </source>
</evidence>
<comment type="caution">
    <text evidence="4">The sequence shown here is derived from an EMBL/GenBank/DDBJ whole genome shotgun (WGS) entry which is preliminary data.</text>
</comment>
<name>A0AAE1ZF52_SCHME</name>
<evidence type="ECO:0000256" key="2">
    <source>
        <dbReference type="SAM" id="Coils"/>
    </source>
</evidence>